<evidence type="ECO:0000313" key="2">
    <source>
        <dbReference type="EMBL" id="VDM74871.1"/>
    </source>
</evidence>
<protein>
    <submittedName>
        <fullName evidence="2">Uncharacterized protein</fullName>
    </submittedName>
</protein>
<evidence type="ECO:0000313" key="3">
    <source>
        <dbReference type="Proteomes" id="UP000270094"/>
    </source>
</evidence>
<feature type="compositionally biased region" description="Basic and acidic residues" evidence="1">
    <location>
        <begin position="1"/>
        <end position="12"/>
    </location>
</feature>
<organism evidence="2 3">
    <name type="scientific">Strongylus vulgaris</name>
    <name type="common">Blood worm</name>
    <dbReference type="NCBI Taxonomy" id="40348"/>
    <lineage>
        <taxon>Eukaryota</taxon>
        <taxon>Metazoa</taxon>
        <taxon>Ecdysozoa</taxon>
        <taxon>Nematoda</taxon>
        <taxon>Chromadorea</taxon>
        <taxon>Rhabditida</taxon>
        <taxon>Rhabditina</taxon>
        <taxon>Rhabditomorpha</taxon>
        <taxon>Strongyloidea</taxon>
        <taxon>Strongylidae</taxon>
        <taxon>Strongylus</taxon>
    </lineage>
</organism>
<feature type="region of interest" description="Disordered" evidence="1">
    <location>
        <begin position="1"/>
        <end position="29"/>
    </location>
</feature>
<dbReference type="EMBL" id="UYYB01094703">
    <property type="protein sequence ID" value="VDM74871.1"/>
    <property type="molecule type" value="Genomic_DNA"/>
</dbReference>
<reference evidence="2 3" key="1">
    <citation type="submission" date="2018-11" db="EMBL/GenBank/DDBJ databases">
        <authorList>
            <consortium name="Pathogen Informatics"/>
        </authorList>
    </citation>
    <scope>NUCLEOTIDE SEQUENCE [LARGE SCALE GENOMIC DNA]</scope>
</reference>
<gene>
    <name evidence="2" type="ORF">SVUK_LOCUS9869</name>
</gene>
<sequence length="72" mass="8318">MRREQHGRHDNTETSWGSRVEPRQRPRKAPIAVNQLNLRDHSQIQFPNTLLQQVTGTKRHAPPPGLLISVTY</sequence>
<dbReference type="Proteomes" id="UP000270094">
    <property type="component" value="Unassembled WGS sequence"/>
</dbReference>
<evidence type="ECO:0000256" key="1">
    <source>
        <dbReference type="SAM" id="MobiDB-lite"/>
    </source>
</evidence>
<proteinExistence type="predicted"/>
<dbReference type="AlphaFoldDB" id="A0A3P7IPF7"/>
<accession>A0A3P7IPF7</accession>
<keyword evidence="3" id="KW-1185">Reference proteome</keyword>
<name>A0A3P7IPF7_STRVU</name>